<dbReference type="RefSeq" id="WP_074846886.1">
    <property type="nucleotide sequence ID" value="NZ_FNSU01000003.1"/>
</dbReference>
<organism evidence="1 2">
    <name type="scientific">Pseudomonas marginalis</name>
    <name type="common">Pseudomonas panacis</name>
    <dbReference type="NCBI Taxonomy" id="298"/>
    <lineage>
        <taxon>Bacteria</taxon>
        <taxon>Pseudomonadati</taxon>
        <taxon>Pseudomonadota</taxon>
        <taxon>Gammaproteobacteria</taxon>
        <taxon>Pseudomonadales</taxon>
        <taxon>Pseudomonadaceae</taxon>
        <taxon>Pseudomonas</taxon>
    </lineage>
</organism>
<dbReference type="OrthoDB" id="9959081at2"/>
<reference evidence="1 2" key="1">
    <citation type="submission" date="2019-06" db="EMBL/GenBank/DDBJ databases">
        <title>Pseudomonas bimorpha sp. nov. isolated from bovine raw milk and skim milk concentrate.</title>
        <authorList>
            <person name="Hofmann K."/>
            <person name="Huptas C."/>
            <person name="Doll E."/>
            <person name="Scherer S."/>
            <person name="Wenning M."/>
        </authorList>
    </citation>
    <scope>NUCLEOTIDE SEQUENCE [LARGE SCALE GENOMIC DNA]</scope>
    <source>
        <strain evidence="1 2">DSM 13124</strain>
    </source>
</reference>
<name>A0A9X9BMJ2_PSEMA</name>
<evidence type="ECO:0000313" key="2">
    <source>
        <dbReference type="Proteomes" id="UP000316123"/>
    </source>
</evidence>
<dbReference type="AlphaFoldDB" id="A0A9X9BMJ2"/>
<dbReference type="Proteomes" id="UP000316123">
    <property type="component" value="Unassembled WGS sequence"/>
</dbReference>
<evidence type="ECO:0000313" key="1">
    <source>
        <dbReference type="EMBL" id="TWR52512.1"/>
    </source>
</evidence>
<sequence length="149" mass="16745">MTNTKDINSTKLTRTHAAYFEQYVEDLFRRALTEVCEVDANVNAMLALIDFKEYGKRFGEEVFKHCSYQDLKYAEKALADERVIRATEAINQAVANIKVSKDDGINHEVDARFIISGAFSQSDMVDALSESSQEVQAKAIEILLTQAAE</sequence>
<protein>
    <submittedName>
        <fullName evidence="1">Iron-containing alcohol dehydrogenase family protein</fullName>
    </submittedName>
</protein>
<proteinExistence type="predicted"/>
<comment type="caution">
    <text evidence="1">The sequence shown here is derived from an EMBL/GenBank/DDBJ whole genome shotgun (WGS) entry which is preliminary data.</text>
</comment>
<gene>
    <name evidence="1" type="ORF">FIV41_25840</name>
</gene>
<accession>A0A9X9BMJ2</accession>
<dbReference type="EMBL" id="VFEQ01000024">
    <property type="protein sequence ID" value="TWR52512.1"/>
    <property type="molecule type" value="Genomic_DNA"/>
</dbReference>